<reference evidence="2" key="1">
    <citation type="submission" date="2020-07" db="EMBL/GenBank/DDBJ databases">
        <title>Multicomponent nature underlies the extraordinary mechanical properties of spider dragline silk.</title>
        <authorList>
            <person name="Kono N."/>
            <person name="Nakamura H."/>
            <person name="Mori M."/>
            <person name="Yoshida Y."/>
            <person name="Ohtoshi R."/>
            <person name="Malay A.D."/>
            <person name="Moran D.A.P."/>
            <person name="Tomita M."/>
            <person name="Numata K."/>
            <person name="Arakawa K."/>
        </authorList>
    </citation>
    <scope>NUCLEOTIDE SEQUENCE</scope>
</reference>
<feature type="chain" id="PRO_5036466940" evidence="1">
    <location>
        <begin position="20"/>
        <end position="120"/>
    </location>
</feature>
<feature type="signal peptide" evidence="1">
    <location>
        <begin position="1"/>
        <end position="19"/>
    </location>
</feature>
<evidence type="ECO:0000256" key="1">
    <source>
        <dbReference type="SAM" id="SignalP"/>
    </source>
</evidence>
<keyword evidence="3" id="KW-1185">Reference proteome</keyword>
<dbReference type="EMBL" id="BMAO01011995">
    <property type="protein sequence ID" value="GFQ78271.1"/>
    <property type="molecule type" value="Genomic_DNA"/>
</dbReference>
<name>A0A8X6KN32_TRICU</name>
<protein>
    <submittedName>
        <fullName evidence="2">Uncharacterized protein</fullName>
    </submittedName>
</protein>
<evidence type="ECO:0000313" key="2">
    <source>
        <dbReference type="EMBL" id="GFQ78271.1"/>
    </source>
</evidence>
<sequence>MWFLIFVVTFCICLPENEAHEISESNFMASDLNVLDYKFLKDFENESVGEEIFGSNFTEAASDELQPAGDNFVLKPCTMSEVNAVKIPENNRSDPTLWFVMCESIFALATPKPITESLTK</sequence>
<gene>
    <name evidence="2" type="ORF">TNCT_53201</name>
</gene>
<dbReference type="OrthoDB" id="10257314at2759"/>
<organism evidence="2 3">
    <name type="scientific">Trichonephila clavata</name>
    <name type="common">Joro spider</name>
    <name type="synonym">Nephila clavata</name>
    <dbReference type="NCBI Taxonomy" id="2740835"/>
    <lineage>
        <taxon>Eukaryota</taxon>
        <taxon>Metazoa</taxon>
        <taxon>Ecdysozoa</taxon>
        <taxon>Arthropoda</taxon>
        <taxon>Chelicerata</taxon>
        <taxon>Arachnida</taxon>
        <taxon>Araneae</taxon>
        <taxon>Araneomorphae</taxon>
        <taxon>Entelegynae</taxon>
        <taxon>Araneoidea</taxon>
        <taxon>Nephilidae</taxon>
        <taxon>Trichonephila</taxon>
    </lineage>
</organism>
<comment type="caution">
    <text evidence="2">The sequence shown here is derived from an EMBL/GenBank/DDBJ whole genome shotgun (WGS) entry which is preliminary data.</text>
</comment>
<dbReference type="Proteomes" id="UP000887116">
    <property type="component" value="Unassembled WGS sequence"/>
</dbReference>
<keyword evidence="1" id="KW-0732">Signal</keyword>
<evidence type="ECO:0000313" key="3">
    <source>
        <dbReference type="Proteomes" id="UP000887116"/>
    </source>
</evidence>
<accession>A0A8X6KN32</accession>
<dbReference type="AlphaFoldDB" id="A0A8X6KN32"/>
<proteinExistence type="predicted"/>